<proteinExistence type="predicted"/>
<dbReference type="Proteomes" id="UP000789860">
    <property type="component" value="Unassembled WGS sequence"/>
</dbReference>
<keyword evidence="2" id="KW-1185">Reference proteome</keyword>
<gene>
    <name evidence="1" type="ORF">SCALOS_LOCUS6082</name>
</gene>
<reference evidence="1" key="1">
    <citation type="submission" date="2021-06" db="EMBL/GenBank/DDBJ databases">
        <authorList>
            <person name="Kallberg Y."/>
            <person name="Tangrot J."/>
            <person name="Rosling A."/>
        </authorList>
    </citation>
    <scope>NUCLEOTIDE SEQUENCE</scope>
    <source>
        <strain evidence="1">AU212A</strain>
    </source>
</reference>
<accession>A0ACA9MBL5</accession>
<organism evidence="1 2">
    <name type="scientific">Scutellospora calospora</name>
    <dbReference type="NCBI Taxonomy" id="85575"/>
    <lineage>
        <taxon>Eukaryota</taxon>
        <taxon>Fungi</taxon>
        <taxon>Fungi incertae sedis</taxon>
        <taxon>Mucoromycota</taxon>
        <taxon>Glomeromycotina</taxon>
        <taxon>Glomeromycetes</taxon>
        <taxon>Diversisporales</taxon>
        <taxon>Gigasporaceae</taxon>
        <taxon>Scutellospora</taxon>
    </lineage>
</organism>
<sequence>VNKTEVDLLKKIIVEEKQALEKVNNITNMLEEAILAILVDKLKLTESISKVKVIKTKDKEEENSSKKYKSIKTTK</sequence>
<protein>
    <submittedName>
        <fullName evidence="1">762_t:CDS:1</fullName>
    </submittedName>
</protein>
<name>A0ACA9MBL5_9GLOM</name>
<feature type="non-terminal residue" evidence="1">
    <location>
        <position position="1"/>
    </location>
</feature>
<dbReference type="EMBL" id="CAJVPM010010987">
    <property type="protein sequence ID" value="CAG8577682.1"/>
    <property type="molecule type" value="Genomic_DNA"/>
</dbReference>
<evidence type="ECO:0000313" key="1">
    <source>
        <dbReference type="EMBL" id="CAG8577682.1"/>
    </source>
</evidence>
<evidence type="ECO:0000313" key="2">
    <source>
        <dbReference type="Proteomes" id="UP000789860"/>
    </source>
</evidence>
<comment type="caution">
    <text evidence="1">The sequence shown here is derived from an EMBL/GenBank/DDBJ whole genome shotgun (WGS) entry which is preliminary data.</text>
</comment>